<comment type="caution">
    <text evidence="1">The sequence shown here is derived from an EMBL/GenBank/DDBJ whole genome shotgun (WGS) entry which is preliminary data.</text>
</comment>
<protein>
    <submittedName>
        <fullName evidence="1">Uncharacterized protein</fullName>
    </submittedName>
</protein>
<evidence type="ECO:0000313" key="1">
    <source>
        <dbReference type="EMBL" id="KAK7503883.1"/>
    </source>
</evidence>
<dbReference type="Proteomes" id="UP001519460">
    <property type="component" value="Unassembled WGS sequence"/>
</dbReference>
<dbReference type="EMBL" id="JACVVK020000018">
    <property type="protein sequence ID" value="KAK7503883.1"/>
    <property type="molecule type" value="Genomic_DNA"/>
</dbReference>
<feature type="non-terminal residue" evidence="1">
    <location>
        <position position="1"/>
    </location>
</feature>
<organism evidence="1 2">
    <name type="scientific">Batillaria attramentaria</name>
    <dbReference type="NCBI Taxonomy" id="370345"/>
    <lineage>
        <taxon>Eukaryota</taxon>
        <taxon>Metazoa</taxon>
        <taxon>Spiralia</taxon>
        <taxon>Lophotrochozoa</taxon>
        <taxon>Mollusca</taxon>
        <taxon>Gastropoda</taxon>
        <taxon>Caenogastropoda</taxon>
        <taxon>Sorbeoconcha</taxon>
        <taxon>Cerithioidea</taxon>
        <taxon>Batillariidae</taxon>
        <taxon>Batillaria</taxon>
    </lineage>
</organism>
<gene>
    <name evidence="1" type="ORF">BaRGS_00005006</name>
</gene>
<accession>A0ABD0LXN2</accession>
<sequence length="62" mass="7106">EENGPTEGSKMTLPERLQQPVVRTTLKCVGNLVDLHVGMRVYFVRRRREEGKGRSRSDFDSS</sequence>
<proteinExistence type="predicted"/>
<reference evidence="1 2" key="1">
    <citation type="journal article" date="2023" name="Sci. Data">
        <title>Genome assembly of the Korean intertidal mud-creeper Batillaria attramentaria.</title>
        <authorList>
            <person name="Patra A.K."/>
            <person name="Ho P.T."/>
            <person name="Jun S."/>
            <person name="Lee S.J."/>
            <person name="Kim Y."/>
            <person name="Won Y.J."/>
        </authorList>
    </citation>
    <scope>NUCLEOTIDE SEQUENCE [LARGE SCALE GENOMIC DNA]</scope>
    <source>
        <strain evidence="1">Wonlab-2016</strain>
    </source>
</reference>
<dbReference type="AlphaFoldDB" id="A0ABD0LXN2"/>
<name>A0ABD0LXN2_9CAEN</name>
<keyword evidence="2" id="KW-1185">Reference proteome</keyword>
<evidence type="ECO:0000313" key="2">
    <source>
        <dbReference type="Proteomes" id="UP001519460"/>
    </source>
</evidence>